<protein>
    <submittedName>
        <fullName evidence="1">Cob(I)yrinic acid a,c-diamide adenosyltransferase</fullName>
    </submittedName>
</protein>
<dbReference type="GeneID" id="83056802"/>
<dbReference type="EMBL" id="CP016757">
    <property type="protein sequence ID" value="ANZ44129.1"/>
    <property type="molecule type" value="Genomic_DNA"/>
</dbReference>
<dbReference type="NCBIfam" id="NF004637">
    <property type="entry name" value="PRK05986.1"/>
    <property type="match status" value="1"/>
</dbReference>
<dbReference type="PANTHER" id="PTHR46638:SF1">
    <property type="entry name" value="CORRINOID ADENOSYLTRANSFERASE"/>
    <property type="match status" value="1"/>
</dbReference>
<evidence type="ECO:0000313" key="2">
    <source>
        <dbReference type="Proteomes" id="UP000093044"/>
    </source>
</evidence>
<dbReference type="PIRSF" id="PIRSF015617">
    <property type="entry name" value="Adensltrnsf_CobA"/>
    <property type="match status" value="1"/>
</dbReference>
<dbReference type="InterPro" id="IPR003724">
    <property type="entry name" value="CblAdoTrfase_CobA"/>
</dbReference>
<dbReference type="STRING" id="1197717.BED41_02905"/>
<dbReference type="OrthoDB" id="9810309at2"/>
<reference evidence="1" key="1">
    <citation type="submission" date="2016-08" db="EMBL/GenBank/DDBJ databases">
        <title>Complete genome of Cloacibacillus porcorum.</title>
        <authorList>
            <person name="Looft T."/>
            <person name="Bayles D.O."/>
            <person name="Alt D.P."/>
        </authorList>
    </citation>
    <scope>NUCLEOTIDE SEQUENCE [LARGE SCALE GENOMIC DNA]</scope>
    <source>
        <strain evidence="1">CL-84</strain>
    </source>
</reference>
<dbReference type="GO" id="GO:0008817">
    <property type="term" value="F:corrinoid adenosyltransferase activity"/>
    <property type="evidence" value="ECO:0007669"/>
    <property type="project" value="InterPro"/>
</dbReference>
<dbReference type="Proteomes" id="UP000093044">
    <property type="component" value="Chromosome"/>
</dbReference>
<dbReference type="Pfam" id="PF02572">
    <property type="entry name" value="CobA_CobO_BtuR"/>
    <property type="match status" value="1"/>
</dbReference>
<organism evidence="1 2">
    <name type="scientific">Cloacibacillus porcorum</name>
    <dbReference type="NCBI Taxonomy" id="1197717"/>
    <lineage>
        <taxon>Bacteria</taxon>
        <taxon>Thermotogati</taxon>
        <taxon>Synergistota</taxon>
        <taxon>Synergistia</taxon>
        <taxon>Synergistales</taxon>
        <taxon>Synergistaceae</taxon>
        <taxon>Cloacibacillus</taxon>
    </lineage>
</organism>
<dbReference type="GO" id="GO:0009236">
    <property type="term" value="P:cobalamin biosynthetic process"/>
    <property type="evidence" value="ECO:0007669"/>
    <property type="project" value="InterPro"/>
</dbReference>
<keyword evidence="2" id="KW-1185">Reference proteome</keyword>
<keyword evidence="1" id="KW-0808">Transferase</keyword>
<dbReference type="RefSeq" id="WP_066742894.1">
    <property type="nucleotide sequence ID" value="NZ_CALCLR010000104.1"/>
</dbReference>
<dbReference type="PANTHER" id="PTHR46638">
    <property type="entry name" value="CORRINOID ADENOSYLTRANSFERASE"/>
    <property type="match status" value="1"/>
</dbReference>
<accession>A0A1B2I2D0</accession>
<dbReference type="KEGG" id="cpor:BED41_02905"/>
<dbReference type="AlphaFoldDB" id="A0A1B2I2D0"/>
<dbReference type="NCBIfam" id="TIGR00708">
    <property type="entry name" value="cobA"/>
    <property type="match status" value="1"/>
</dbReference>
<dbReference type="CDD" id="cd00561">
    <property type="entry name" value="CobA_ACA"/>
    <property type="match status" value="1"/>
</dbReference>
<evidence type="ECO:0000313" key="1">
    <source>
        <dbReference type="EMBL" id="ANZ44129.1"/>
    </source>
</evidence>
<dbReference type="Gene3D" id="3.40.50.300">
    <property type="entry name" value="P-loop containing nucleotide triphosphate hydrolases"/>
    <property type="match status" value="1"/>
</dbReference>
<proteinExistence type="predicted"/>
<dbReference type="GO" id="GO:0005524">
    <property type="term" value="F:ATP binding"/>
    <property type="evidence" value="ECO:0007669"/>
    <property type="project" value="InterPro"/>
</dbReference>
<dbReference type="SUPFAM" id="SSF52540">
    <property type="entry name" value="P-loop containing nucleoside triphosphate hydrolases"/>
    <property type="match status" value="1"/>
</dbReference>
<dbReference type="InterPro" id="IPR027417">
    <property type="entry name" value="P-loop_NTPase"/>
</dbReference>
<sequence>MFGSKGLIEIYTGDGKGKTTAALGLAVRACGHGAHVAIVQFMKGWARYGELTAVKHLPGVTLVHTGREKCIFRGDETDEDFKEAARGLKEAEKFIDSGEYDLVILDEINVAIDFGLVDADDVAELLRGKPEKTEIVLTGRNAPKSLLDMADLVSEMKEIKHPYRQGITARKGVEY</sequence>
<gene>
    <name evidence="1" type="ORF">BED41_02905</name>
</gene>
<name>A0A1B2I2D0_9BACT</name>